<dbReference type="PANTHER" id="PTHR46558">
    <property type="entry name" value="TRACRIPTIONAL REGULATORY PROTEIN-RELATED-RELATED"/>
    <property type="match status" value="1"/>
</dbReference>
<reference evidence="3" key="1">
    <citation type="journal article" date="2014" name="Front. Microbiol.">
        <title>High frequency of phylogenetically diverse reductive dehalogenase-homologous genes in deep subseafloor sedimentary metagenomes.</title>
        <authorList>
            <person name="Kawai M."/>
            <person name="Futagami T."/>
            <person name="Toyoda A."/>
            <person name="Takaki Y."/>
            <person name="Nishi S."/>
            <person name="Hori S."/>
            <person name="Arai W."/>
            <person name="Tsubouchi T."/>
            <person name="Morono Y."/>
            <person name="Uchiyama I."/>
            <person name="Ito T."/>
            <person name="Fujiyama A."/>
            <person name="Inagaki F."/>
            <person name="Takami H."/>
        </authorList>
    </citation>
    <scope>NUCLEOTIDE SEQUENCE</scope>
    <source>
        <strain evidence="3">Expedition CK06-06</strain>
    </source>
</reference>
<dbReference type="PROSITE" id="PS50943">
    <property type="entry name" value="HTH_CROC1"/>
    <property type="match status" value="1"/>
</dbReference>
<evidence type="ECO:0000256" key="1">
    <source>
        <dbReference type="ARBA" id="ARBA00023125"/>
    </source>
</evidence>
<gene>
    <name evidence="3" type="ORF">S01H4_33078</name>
</gene>
<protein>
    <recommendedName>
        <fullName evidence="2">HTH cro/C1-type domain-containing protein</fullName>
    </recommendedName>
</protein>
<keyword evidence="1" id="KW-0238">DNA-binding</keyword>
<dbReference type="InterPro" id="IPR001387">
    <property type="entry name" value="Cro/C1-type_HTH"/>
</dbReference>
<evidence type="ECO:0000313" key="3">
    <source>
        <dbReference type="EMBL" id="GAG76870.1"/>
    </source>
</evidence>
<sequence>MSSGNSDLKNLKKLRKKKGWTREKLAREAGVSYHTIIKIERGTIKNPRLDTLVKLAKALGVSLDKLAGSQK</sequence>
<dbReference type="Pfam" id="PF01381">
    <property type="entry name" value="HTH_3"/>
    <property type="match status" value="1"/>
</dbReference>
<dbReference type="InterPro" id="IPR010982">
    <property type="entry name" value="Lambda_DNA-bd_dom_sf"/>
</dbReference>
<name>X1A414_9ZZZZ</name>
<dbReference type="SUPFAM" id="SSF47413">
    <property type="entry name" value="lambda repressor-like DNA-binding domains"/>
    <property type="match status" value="1"/>
</dbReference>
<dbReference type="EMBL" id="BART01017359">
    <property type="protein sequence ID" value="GAG76870.1"/>
    <property type="molecule type" value="Genomic_DNA"/>
</dbReference>
<dbReference type="PANTHER" id="PTHR46558:SF11">
    <property type="entry name" value="HTH-TYPE TRANSCRIPTIONAL REGULATOR XRE"/>
    <property type="match status" value="1"/>
</dbReference>
<accession>X1A414</accession>
<comment type="caution">
    <text evidence="3">The sequence shown here is derived from an EMBL/GenBank/DDBJ whole genome shotgun (WGS) entry which is preliminary data.</text>
</comment>
<dbReference type="Gene3D" id="1.10.260.40">
    <property type="entry name" value="lambda repressor-like DNA-binding domains"/>
    <property type="match status" value="1"/>
</dbReference>
<organism evidence="3">
    <name type="scientific">marine sediment metagenome</name>
    <dbReference type="NCBI Taxonomy" id="412755"/>
    <lineage>
        <taxon>unclassified sequences</taxon>
        <taxon>metagenomes</taxon>
        <taxon>ecological metagenomes</taxon>
    </lineage>
</organism>
<dbReference type="GO" id="GO:0003677">
    <property type="term" value="F:DNA binding"/>
    <property type="evidence" value="ECO:0007669"/>
    <property type="project" value="UniProtKB-KW"/>
</dbReference>
<dbReference type="SMART" id="SM00530">
    <property type="entry name" value="HTH_XRE"/>
    <property type="match status" value="1"/>
</dbReference>
<feature type="domain" description="HTH cro/C1-type" evidence="2">
    <location>
        <begin position="11"/>
        <end position="66"/>
    </location>
</feature>
<evidence type="ECO:0000259" key="2">
    <source>
        <dbReference type="PROSITE" id="PS50943"/>
    </source>
</evidence>
<dbReference type="AlphaFoldDB" id="X1A414"/>
<proteinExistence type="predicted"/>
<dbReference type="CDD" id="cd00093">
    <property type="entry name" value="HTH_XRE"/>
    <property type="match status" value="1"/>
</dbReference>